<organism evidence="1 2">
    <name type="scientific">Naganishia friedmannii</name>
    <dbReference type="NCBI Taxonomy" id="89922"/>
    <lineage>
        <taxon>Eukaryota</taxon>
        <taxon>Fungi</taxon>
        <taxon>Dikarya</taxon>
        <taxon>Basidiomycota</taxon>
        <taxon>Agaricomycotina</taxon>
        <taxon>Tremellomycetes</taxon>
        <taxon>Filobasidiales</taxon>
        <taxon>Filobasidiaceae</taxon>
        <taxon>Naganishia</taxon>
    </lineage>
</organism>
<dbReference type="EMBL" id="JASBWT010000019">
    <property type="protein sequence ID" value="KAJ9096466.1"/>
    <property type="molecule type" value="Genomic_DNA"/>
</dbReference>
<accession>A0ACC2VCA0</accession>
<proteinExistence type="predicted"/>
<reference evidence="1" key="1">
    <citation type="submission" date="2023-04" db="EMBL/GenBank/DDBJ databases">
        <title>Draft Genome sequencing of Naganishia species isolated from polar environments using Oxford Nanopore Technology.</title>
        <authorList>
            <person name="Leo P."/>
            <person name="Venkateswaran K."/>
        </authorList>
    </citation>
    <scope>NUCLEOTIDE SEQUENCE</scope>
    <source>
        <strain evidence="1">MNA-CCFEE 5423</strain>
    </source>
</reference>
<protein>
    <submittedName>
        <fullName evidence="1">Uncharacterized protein</fullName>
    </submittedName>
</protein>
<keyword evidence="2" id="KW-1185">Reference proteome</keyword>
<gene>
    <name evidence="1" type="ORF">QFC21_005288</name>
</gene>
<name>A0ACC2VCA0_9TREE</name>
<evidence type="ECO:0000313" key="1">
    <source>
        <dbReference type="EMBL" id="KAJ9096466.1"/>
    </source>
</evidence>
<comment type="caution">
    <text evidence="1">The sequence shown here is derived from an EMBL/GenBank/DDBJ whole genome shotgun (WGS) entry which is preliminary data.</text>
</comment>
<sequence>MVDPELTVDDESKYNPASVDPALENEEDKDKKPAIGGPRLQQGEDLSHAPEPAGSTGERAPHGQDLSPNILAAFVNVCVWEQNIKARIVEGTPPGADEVKRWQKAKIAVLKATLASALATALGPTGHCKYF</sequence>
<dbReference type="Proteomes" id="UP001227268">
    <property type="component" value="Unassembled WGS sequence"/>
</dbReference>
<evidence type="ECO:0000313" key="2">
    <source>
        <dbReference type="Proteomes" id="UP001227268"/>
    </source>
</evidence>